<dbReference type="InterPro" id="IPR010697">
    <property type="entry name" value="YspA"/>
</dbReference>
<evidence type="ECO:0000313" key="1">
    <source>
        <dbReference type="EMBL" id="HIQ60584.1"/>
    </source>
</evidence>
<dbReference type="Pfam" id="PF06908">
    <property type="entry name" value="YpsA"/>
    <property type="match status" value="1"/>
</dbReference>
<dbReference type="SUPFAM" id="SSF102405">
    <property type="entry name" value="MCP/YpsA-like"/>
    <property type="match status" value="1"/>
</dbReference>
<accession>A0A9D0YRB8</accession>
<reference evidence="1" key="1">
    <citation type="submission" date="2020-10" db="EMBL/GenBank/DDBJ databases">
        <authorList>
            <person name="Gilroy R."/>
        </authorList>
    </citation>
    <scope>NUCLEOTIDE SEQUENCE</scope>
    <source>
        <strain evidence="1">ChiGjej2B2-12916</strain>
    </source>
</reference>
<dbReference type="PANTHER" id="PTHR38440:SF1">
    <property type="entry name" value="UPF0398 PROTEIN SPR0331"/>
    <property type="match status" value="1"/>
</dbReference>
<gene>
    <name evidence="1" type="ORF">IAD31_03190</name>
</gene>
<dbReference type="AlphaFoldDB" id="A0A9D0YRB8"/>
<evidence type="ECO:0000313" key="2">
    <source>
        <dbReference type="Proteomes" id="UP000886879"/>
    </source>
</evidence>
<protein>
    <submittedName>
        <fullName evidence="1">DUF1273 family protein</fullName>
    </submittedName>
</protein>
<dbReference type="Gene3D" id="3.40.50.450">
    <property type="match status" value="1"/>
</dbReference>
<proteinExistence type="predicted"/>
<sequence length="163" mass="18797">MEATEKRSKTCCFSGHRELPAEKVQQLAAEIEKAVRRLITKHGVCYFGVGGAIGFDTLVAKVLFRMRKSEFPQIKVILVYPFDGYTRWWTREQKREYRMLLLKYDKVVCVVDQGGKEAYLLRNRHLVEGSSYCIYYCTRKEGGTAYTVSYAKARGLHMVGLHV</sequence>
<reference evidence="1" key="2">
    <citation type="journal article" date="2021" name="PeerJ">
        <title>Extensive microbial diversity within the chicken gut microbiome revealed by metagenomics and culture.</title>
        <authorList>
            <person name="Gilroy R."/>
            <person name="Ravi A."/>
            <person name="Getino M."/>
            <person name="Pursley I."/>
            <person name="Horton D.L."/>
            <person name="Alikhan N.F."/>
            <person name="Baker D."/>
            <person name="Gharbi K."/>
            <person name="Hall N."/>
            <person name="Watson M."/>
            <person name="Adriaenssens E.M."/>
            <person name="Foster-Nyarko E."/>
            <person name="Jarju S."/>
            <person name="Secka A."/>
            <person name="Antonio M."/>
            <person name="Oren A."/>
            <person name="Chaudhuri R.R."/>
            <person name="La Ragione R."/>
            <person name="Hildebrand F."/>
            <person name="Pallen M.J."/>
        </authorList>
    </citation>
    <scope>NUCLEOTIDE SEQUENCE</scope>
    <source>
        <strain evidence="1">ChiGjej2B2-12916</strain>
    </source>
</reference>
<dbReference type="EMBL" id="DVFO01000031">
    <property type="protein sequence ID" value="HIQ60584.1"/>
    <property type="molecule type" value="Genomic_DNA"/>
</dbReference>
<dbReference type="PANTHER" id="PTHR38440">
    <property type="entry name" value="UPF0398 PROTEIN YPSA"/>
    <property type="match status" value="1"/>
</dbReference>
<comment type="caution">
    <text evidence="1">The sequence shown here is derived from an EMBL/GenBank/DDBJ whole genome shotgun (WGS) entry which is preliminary data.</text>
</comment>
<dbReference type="Proteomes" id="UP000886879">
    <property type="component" value="Unassembled WGS sequence"/>
</dbReference>
<name>A0A9D0YRB8_9FIRM</name>
<organism evidence="1 2">
    <name type="scientific">Candidatus Enterenecus faecium</name>
    <dbReference type="NCBI Taxonomy" id="2840780"/>
    <lineage>
        <taxon>Bacteria</taxon>
        <taxon>Bacillati</taxon>
        <taxon>Bacillota</taxon>
        <taxon>Clostridia</taxon>
        <taxon>Eubacteriales</taxon>
        <taxon>Candidatus Enterenecus</taxon>
    </lineage>
</organism>